<proteinExistence type="predicted"/>
<accession>A0A2H5BGF7</accession>
<evidence type="ECO:0000313" key="2">
    <source>
        <dbReference type="EMBL" id="AUG85076.1"/>
    </source>
</evidence>
<evidence type="ECO:0000313" key="3">
    <source>
        <dbReference type="Proteomes" id="UP000240819"/>
    </source>
</evidence>
<feature type="coiled-coil region" evidence="1">
    <location>
        <begin position="39"/>
        <end position="66"/>
    </location>
</feature>
<protein>
    <submittedName>
        <fullName evidence="2">D2 protein</fullName>
    </submittedName>
</protein>
<gene>
    <name evidence="2" type="ORF">CETO_69</name>
</gene>
<sequence>MARRQRADISEEQFKQAIAWLDNGGTKKGACEILGVSNNKTMEARIEEYKNDLEVSARLRKEKRKQACSPQELVNMIEDYFDGASFDELSKRFYRSTAYIKHKLELAGALIRDRGERNILKPPLLPEECILLDPDFKCRERVEFEAASLAEFENQKKRIMAEKGWQPGQVIEVRTQAGKWDTHCALDFKGEVVWLPGYQCLAEVIKEVPSKQGKAYRLYLLDDNRHQYVNIMYWDIGSLRHLEQLGVNISSRGTFLNGTSCVELLNKALLAARKSK</sequence>
<dbReference type="EMBL" id="MG649966">
    <property type="protein sequence ID" value="AUG85076.1"/>
    <property type="molecule type" value="Genomic_DNA"/>
</dbReference>
<organism evidence="2 3">
    <name type="scientific">Vibrio phage Ceto</name>
    <dbReference type="NCBI Taxonomy" id="2570300"/>
    <lineage>
        <taxon>Viruses</taxon>
        <taxon>Duplodnaviria</taxon>
        <taxon>Heunggongvirae</taxon>
        <taxon>Uroviricota</taxon>
        <taxon>Caudoviricetes</taxon>
        <taxon>Demerecviridae</taxon>
        <taxon>Ermolyevavirinae</taxon>
        <taxon>Cetovirus</taxon>
        <taxon>Cetovirus ceto</taxon>
    </lineage>
</organism>
<keyword evidence="3" id="KW-1185">Reference proteome</keyword>
<reference evidence="2 3" key="1">
    <citation type="submission" date="2017-12" db="EMBL/GenBank/DDBJ databases">
        <authorList>
            <person name="Lestochi C.V."/>
            <person name="Miller K.C."/>
            <person name="Miller J.S."/>
            <person name="Stanton M.L."/>
            <person name="Broussard G.W."/>
        </authorList>
    </citation>
    <scope>NUCLEOTIDE SEQUENCE [LARGE SCALE GENOMIC DNA]</scope>
</reference>
<name>A0A2H5BGF7_9CAUD</name>
<keyword evidence="1" id="KW-0175">Coiled coil</keyword>
<dbReference type="Proteomes" id="UP000240819">
    <property type="component" value="Segment"/>
</dbReference>
<evidence type="ECO:0000256" key="1">
    <source>
        <dbReference type="SAM" id="Coils"/>
    </source>
</evidence>